<sequence>MKSYKIKRKTNRKIKRKANRKIKRKTNRKIKRKTKTQKAGKVIQAGSYGCVFSNPALKCKGEQNPRDNISKLLTTKEAYNEWNENLKILPKINSIVNSNNYFLIANNEPCTPNRLTSADKEDFDEKCKIFSNISVNNINEKLESLKILHMPDGGVNISEIFTVNSLKYRFVDVNNALINLLKNGIIPMNSKELYNVYHLDIKSDNILFKNNNARLIDWGLAITGINNKLPNSLKKKNLYNNFILINNPYSSFMFCDTFNNFVMQRSNYKIPELYSDIEKYYRENMFIPGNGHTDTLILLFNQILKILNISDLGEYGIISESILFKIIINYLNHIVLKYTSNKDEPTKPFIFKYFEDVYSKNVDVWGFISSYILLLNFKSETIKLKIINIFLDNFFSIKYAADPIDINNLINQLYNLFNDDIFVNKQKIREKLKNIINMAITNDLYNLENFNEEELEKYNKIDMEIFTNSSPIFNVSTNTESKTSSPNIAAFIPSSLMNNPSYNKSFIDEIFPITKTSSKIISK</sequence>
<accession>A0A6C0AYH2</accession>
<evidence type="ECO:0000256" key="1">
    <source>
        <dbReference type="SAM" id="MobiDB-lite"/>
    </source>
</evidence>
<dbReference type="GO" id="GO:0004672">
    <property type="term" value="F:protein kinase activity"/>
    <property type="evidence" value="ECO:0007669"/>
    <property type="project" value="InterPro"/>
</dbReference>
<dbReference type="SUPFAM" id="SSF56112">
    <property type="entry name" value="Protein kinase-like (PK-like)"/>
    <property type="match status" value="2"/>
</dbReference>
<dbReference type="InterPro" id="IPR011009">
    <property type="entry name" value="Kinase-like_dom_sf"/>
</dbReference>
<dbReference type="AlphaFoldDB" id="A0A6C0AYH2"/>
<dbReference type="InterPro" id="IPR008271">
    <property type="entry name" value="Ser/Thr_kinase_AS"/>
</dbReference>
<dbReference type="EMBL" id="MN738818">
    <property type="protein sequence ID" value="QHS84874.1"/>
    <property type="molecule type" value="Genomic_DNA"/>
</dbReference>
<reference evidence="2" key="1">
    <citation type="journal article" date="2020" name="Nature">
        <title>Giant virus diversity and host interactions through global metagenomics.</title>
        <authorList>
            <person name="Schulz F."/>
            <person name="Roux S."/>
            <person name="Paez-Espino D."/>
            <person name="Jungbluth S."/>
            <person name="Walsh D.A."/>
            <person name="Denef V.J."/>
            <person name="McMahon K.D."/>
            <person name="Konstantinidis K.T."/>
            <person name="Eloe-Fadrosh E.A."/>
            <person name="Kyrpides N.C."/>
            <person name="Woyke T."/>
        </authorList>
    </citation>
    <scope>NUCLEOTIDE SEQUENCE</scope>
    <source>
        <strain evidence="2">GVMAG-S-ERX556022-25</strain>
    </source>
</reference>
<protein>
    <recommendedName>
        <fullName evidence="3">Protein kinase domain-containing protein</fullName>
    </recommendedName>
</protein>
<organism evidence="2">
    <name type="scientific">viral metagenome</name>
    <dbReference type="NCBI Taxonomy" id="1070528"/>
    <lineage>
        <taxon>unclassified sequences</taxon>
        <taxon>metagenomes</taxon>
        <taxon>organismal metagenomes</taxon>
    </lineage>
</organism>
<proteinExistence type="predicted"/>
<dbReference type="Gene3D" id="1.10.510.10">
    <property type="entry name" value="Transferase(Phosphotransferase) domain 1"/>
    <property type="match status" value="1"/>
</dbReference>
<feature type="region of interest" description="Disordered" evidence="1">
    <location>
        <begin position="1"/>
        <end position="38"/>
    </location>
</feature>
<evidence type="ECO:0000313" key="2">
    <source>
        <dbReference type="EMBL" id="QHS84874.1"/>
    </source>
</evidence>
<evidence type="ECO:0008006" key="3">
    <source>
        <dbReference type="Google" id="ProtNLM"/>
    </source>
</evidence>
<dbReference type="PROSITE" id="PS00108">
    <property type="entry name" value="PROTEIN_KINASE_ST"/>
    <property type="match status" value="1"/>
</dbReference>
<name>A0A6C0AYH2_9ZZZZ</name>